<name>A0A7H0IJX4_9ACTN</name>
<evidence type="ECO:0000313" key="3">
    <source>
        <dbReference type="Proteomes" id="UP000516052"/>
    </source>
</evidence>
<proteinExistence type="predicted"/>
<sequence length="199" mass="21982">MPLGRHGWAQRHPASAGKHQGPHPSHPPDPHQPPGNHRLVHIHDVAPTKRPRTYQPWLSPDTVRLPPERPGAVSPSPGRRQPDPPLHEPRFLHWDFHPGNALFTSPADLDVAHCSTALALLHGPEAGLAFRARYEAQGGHGLATGEAHLYWRLLDALPYAADATKLARPWHESGRTDLTPALLNTRMTAYVRALMTTYA</sequence>
<dbReference type="KEGG" id="sroi:IAG44_29100"/>
<evidence type="ECO:0008006" key="4">
    <source>
        <dbReference type="Google" id="ProtNLM"/>
    </source>
</evidence>
<feature type="compositionally biased region" description="Pro residues" evidence="1">
    <location>
        <begin position="24"/>
        <end position="33"/>
    </location>
</feature>
<reference evidence="2 3" key="1">
    <citation type="submission" date="2020-08" db="EMBL/GenBank/DDBJ databases">
        <title>A novel species.</title>
        <authorList>
            <person name="Gao J."/>
        </authorList>
    </citation>
    <scope>NUCLEOTIDE SEQUENCE [LARGE SCALE GENOMIC DNA]</scope>
    <source>
        <strain evidence="2 3">CRXT-G-22</strain>
    </source>
</reference>
<dbReference type="Proteomes" id="UP000516052">
    <property type="component" value="Chromosome"/>
</dbReference>
<keyword evidence="3" id="KW-1185">Reference proteome</keyword>
<dbReference type="AlphaFoldDB" id="A0A7H0IJX4"/>
<evidence type="ECO:0000256" key="1">
    <source>
        <dbReference type="SAM" id="MobiDB-lite"/>
    </source>
</evidence>
<protein>
    <recommendedName>
        <fullName evidence="4">Aminoglycoside phosphotransferase domain-containing protein</fullName>
    </recommendedName>
</protein>
<gene>
    <name evidence="2" type="ORF">IAG44_29100</name>
</gene>
<dbReference type="RefSeq" id="WP_187750034.1">
    <property type="nucleotide sequence ID" value="NZ_CP060828.1"/>
</dbReference>
<dbReference type="EMBL" id="CP060828">
    <property type="protein sequence ID" value="QNP73090.1"/>
    <property type="molecule type" value="Genomic_DNA"/>
</dbReference>
<feature type="region of interest" description="Disordered" evidence="1">
    <location>
        <begin position="1"/>
        <end position="88"/>
    </location>
</feature>
<accession>A0A7H0IJX4</accession>
<organism evidence="2 3">
    <name type="scientific">Streptomyces roseirectus</name>
    <dbReference type="NCBI Taxonomy" id="2768066"/>
    <lineage>
        <taxon>Bacteria</taxon>
        <taxon>Bacillati</taxon>
        <taxon>Actinomycetota</taxon>
        <taxon>Actinomycetes</taxon>
        <taxon>Kitasatosporales</taxon>
        <taxon>Streptomycetaceae</taxon>
        <taxon>Streptomyces</taxon>
    </lineage>
</organism>
<evidence type="ECO:0000313" key="2">
    <source>
        <dbReference type="EMBL" id="QNP73090.1"/>
    </source>
</evidence>